<dbReference type="GO" id="GO:0000155">
    <property type="term" value="F:phosphorelay sensor kinase activity"/>
    <property type="evidence" value="ECO:0007669"/>
    <property type="project" value="InterPro"/>
</dbReference>
<evidence type="ECO:0000313" key="12">
    <source>
        <dbReference type="EMBL" id="ACX52978.1"/>
    </source>
</evidence>
<accession>C9R9J9</accession>
<dbReference type="InterPro" id="IPR036890">
    <property type="entry name" value="HATPase_C_sf"/>
</dbReference>
<keyword evidence="9" id="KW-0175">Coiled coil</keyword>
<dbReference type="Gene3D" id="3.30.565.10">
    <property type="entry name" value="Histidine kinase-like ATPase, C-terminal domain"/>
    <property type="match status" value="1"/>
</dbReference>
<dbReference type="Gene3D" id="3.30.450.290">
    <property type="match status" value="1"/>
</dbReference>
<reference evidence="12 13" key="1">
    <citation type="submission" date="2009-10" db="EMBL/GenBank/DDBJ databases">
        <title>Complete sequence of chromosome of Ammonifex degensii KC4.</title>
        <authorList>
            <consortium name="US DOE Joint Genome Institute"/>
            <person name="Kerfeld C."/>
            <person name="Goodner B."/>
            <person name="Huber H."/>
            <person name="Stetter K."/>
            <person name="Lucas S."/>
            <person name="Copeland A."/>
            <person name="Lapidus A."/>
            <person name="Glavina del Rio T."/>
            <person name="Dalin E."/>
            <person name="Tice H."/>
            <person name="Bruce D."/>
            <person name="Goodwin L."/>
            <person name="Pitluck S."/>
            <person name="Saunders E."/>
            <person name="Brettin T."/>
            <person name="Detter J.C."/>
            <person name="Han C."/>
            <person name="Larimer F."/>
            <person name="Land M."/>
            <person name="Hauser L."/>
            <person name="Kyrpides N."/>
            <person name="Ovchinnikova G."/>
            <person name="Richardson P."/>
        </authorList>
    </citation>
    <scope>NUCLEOTIDE SEQUENCE [LARGE SCALE GENOMIC DNA]</scope>
    <source>
        <strain evidence="13">DSM 10501 / KC4</strain>
    </source>
</reference>
<evidence type="ECO:0000259" key="11">
    <source>
        <dbReference type="PROSITE" id="PS50109"/>
    </source>
</evidence>
<keyword evidence="5" id="KW-0547">Nucleotide-binding</keyword>
<dbReference type="FunFam" id="3.30.565.10:FF:000037">
    <property type="entry name" value="Hybrid sensor histidine kinase/response regulator"/>
    <property type="match status" value="1"/>
</dbReference>
<keyword evidence="7" id="KW-0067">ATP-binding</keyword>
<dbReference type="CDD" id="cd16922">
    <property type="entry name" value="HATPase_EvgS-ArcB-TorS-like"/>
    <property type="match status" value="1"/>
</dbReference>
<dbReference type="KEGG" id="adg:Adeg_1898"/>
<dbReference type="EC" id="2.7.13.3" evidence="2"/>
<sequence length="546" mass="61273">MAGRSQRVGFMAGASLGTRIALWVSVIIIAFTVPSVIWDLKELHREARLEALQQARLVAQEMIALRAVIAQNQEKINTDPVTGHVHFKHLNPAAVGRQVAVIFGTTTPFTIKQTRLKVRNPVNQPDKVEEQLLRELSTAPELTEVWREVTSDGHRYIYYMVPLRVERPCLQCHGEPKGAKDIAGYPKEGLKLGDLGGALSIKISMDNFMSFLTRRIWTKLTIATFFLLATVGGSIWLSRRLVTEPLQRLCAMARRLGEGDWRAVQVVSGSGEVMVLSQVLEKVAGQLWESHHLLEQKVAERTKELQKANEELARANQFKSEILANVSHELRTPLTAVLAYTEMLLDPTTGPLTPEQRECLENIADSSKELLLEITDLLQMARLEAGRKELFYEPFDMAEVVQEVFSLLGPLARKKRIKLCGPEERGEWWVLADRAKVKHILTNLVSNAIKFTSEGGKVTVKLSYGFDTTRYMLVKVTDTGVGIDPAEQEVIFEKFYRSKKHSQGTGLGLTLVRELVQLHGGRVWVESIPGQGSSFYFTLPLKEESL</sequence>
<dbReference type="PROSITE" id="PS50109">
    <property type="entry name" value="HIS_KIN"/>
    <property type="match status" value="1"/>
</dbReference>
<keyword evidence="6 12" id="KW-0418">Kinase</keyword>
<dbReference type="InterPro" id="IPR004358">
    <property type="entry name" value="Sig_transdc_His_kin-like_C"/>
</dbReference>
<dbReference type="Pfam" id="PF02518">
    <property type="entry name" value="HATPase_c"/>
    <property type="match status" value="1"/>
</dbReference>
<evidence type="ECO:0000256" key="6">
    <source>
        <dbReference type="ARBA" id="ARBA00022777"/>
    </source>
</evidence>
<name>C9R9J9_AMMDK</name>
<dbReference type="SUPFAM" id="SSF47384">
    <property type="entry name" value="Homodimeric domain of signal transducing histidine kinase"/>
    <property type="match status" value="1"/>
</dbReference>
<dbReference type="Gene3D" id="1.10.287.130">
    <property type="match status" value="1"/>
</dbReference>
<keyword evidence="8" id="KW-0902">Two-component regulatory system</keyword>
<dbReference type="Pfam" id="PF00512">
    <property type="entry name" value="HisKA"/>
    <property type="match status" value="1"/>
</dbReference>
<dbReference type="SUPFAM" id="SSF55874">
    <property type="entry name" value="ATPase domain of HSP90 chaperone/DNA topoisomerase II/histidine kinase"/>
    <property type="match status" value="1"/>
</dbReference>
<keyword evidence="10" id="KW-1133">Transmembrane helix</keyword>
<dbReference type="InterPro" id="IPR021796">
    <property type="entry name" value="Tll0287-like_dom"/>
</dbReference>
<dbReference type="CDD" id="cd00082">
    <property type="entry name" value="HisKA"/>
    <property type="match status" value="1"/>
</dbReference>
<dbReference type="InterPro" id="IPR036097">
    <property type="entry name" value="HisK_dim/P_sf"/>
</dbReference>
<dbReference type="Pfam" id="PF11845">
    <property type="entry name" value="Tll0287-like"/>
    <property type="match status" value="1"/>
</dbReference>
<evidence type="ECO:0000256" key="5">
    <source>
        <dbReference type="ARBA" id="ARBA00022741"/>
    </source>
</evidence>
<protein>
    <recommendedName>
        <fullName evidence="2">histidine kinase</fullName>
        <ecNumber evidence="2">2.7.13.3</ecNumber>
    </recommendedName>
</protein>
<evidence type="ECO:0000256" key="8">
    <source>
        <dbReference type="ARBA" id="ARBA00023012"/>
    </source>
</evidence>
<keyword evidence="13" id="KW-1185">Reference proteome</keyword>
<feature type="transmembrane region" description="Helical" evidence="10">
    <location>
        <begin position="20"/>
        <end position="40"/>
    </location>
</feature>
<dbReference type="EMBL" id="CP001785">
    <property type="protein sequence ID" value="ACX52978.1"/>
    <property type="molecule type" value="Genomic_DNA"/>
</dbReference>
<dbReference type="InterPro" id="IPR003661">
    <property type="entry name" value="HisK_dim/P_dom"/>
</dbReference>
<dbReference type="SMART" id="SM00387">
    <property type="entry name" value="HATPase_c"/>
    <property type="match status" value="1"/>
</dbReference>
<dbReference type="PANTHER" id="PTHR43711">
    <property type="entry name" value="TWO-COMPONENT HISTIDINE KINASE"/>
    <property type="match status" value="1"/>
</dbReference>
<proteinExistence type="predicted"/>
<dbReference type="Proteomes" id="UP000002620">
    <property type="component" value="Chromosome"/>
</dbReference>
<dbReference type="PANTHER" id="PTHR43711:SF31">
    <property type="entry name" value="HISTIDINE KINASE"/>
    <property type="match status" value="1"/>
</dbReference>
<keyword evidence="4" id="KW-0808">Transferase</keyword>
<evidence type="ECO:0000256" key="3">
    <source>
        <dbReference type="ARBA" id="ARBA00022553"/>
    </source>
</evidence>
<keyword evidence="10" id="KW-0472">Membrane</keyword>
<dbReference type="AlphaFoldDB" id="C9R9J9"/>
<evidence type="ECO:0000256" key="2">
    <source>
        <dbReference type="ARBA" id="ARBA00012438"/>
    </source>
</evidence>
<dbReference type="PRINTS" id="PR00344">
    <property type="entry name" value="BCTRLSENSOR"/>
</dbReference>
<feature type="coiled-coil region" evidence="9">
    <location>
        <begin position="291"/>
        <end position="325"/>
    </location>
</feature>
<dbReference type="InterPro" id="IPR005467">
    <property type="entry name" value="His_kinase_dom"/>
</dbReference>
<evidence type="ECO:0000256" key="4">
    <source>
        <dbReference type="ARBA" id="ARBA00022679"/>
    </source>
</evidence>
<dbReference type="InterPro" id="IPR003594">
    <property type="entry name" value="HATPase_dom"/>
</dbReference>
<evidence type="ECO:0000313" key="13">
    <source>
        <dbReference type="Proteomes" id="UP000002620"/>
    </source>
</evidence>
<comment type="catalytic activity">
    <reaction evidence="1">
        <text>ATP + protein L-histidine = ADP + protein N-phospho-L-histidine.</text>
        <dbReference type="EC" id="2.7.13.3"/>
    </reaction>
</comment>
<gene>
    <name evidence="12" type="ordered locus">Adeg_1898</name>
</gene>
<dbReference type="GO" id="GO:0005524">
    <property type="term" value="F:ATP binding"/>
    <property type="evidence" value="ECO:0007669"/>
    <property type="project" value="UniProtKB-KW"/>
</dbReference>
<evidence type="ECO:0000256" key="9">
    <source>
        <dbReference type="SAM" id="Coils"/>
    </source>
</evidence>
<dbReference type="Gene3D" id="6.10.340.10">
    <property type="match status" value="1"/>
</dbReference>
<evidence type="ECO:0000256" key="1">
    <source>
        <dbReference type="ARBA" id="ARBA00000085"/>
    </source>
</evidence>
<organism evidence="12 13">
    <name type="scientific">Ammonifex degensii (strain DSM 10501 / KC4)</name>
    <dbReference type="NCBI Taxonomy" id="429009"/>
    <lineage>
        <taxon>Bacteria</taxon>
        <taxon>Bacillati</taxon>
        <taxon>Bacillota</taxon>
        <taxon>Clostridia</taxon>
        <taxon>Thermoanaerobacterales</taxon>
        <taxon>Thermoanaerobacteraceae</taxon>
        <taxon>Ammonifex</taxon>
    </lineage>
</organism>
<dbReference type="InterPro" id="IPR050736">
    <property type="entry name" value="Sensor_HK_Regulatory"/>
</dbReference>
<evidence type="ECO:0000256" key="10">
    <source>
        <dbReference type="SAM" id="Phobius"/>
    </source>
</evidence>
<dbReference type="eggNOG" id="COG3850">
    <property type="taxonomic scope" value="Bacteria"/>
</dbReference>
<dbReference type="HOGENOM" id="CLU_000445_114_64_9"/>
<feature type="domain" description="Histidine kinase" evidence="11">
    <location>
        <begin position="325"/>
        <end position="543"/>
    </location>
</feature>
<dbReference type="SMART" id="SM00388">
    <property type="entry name" value="HisKA"/>
    <property type="match status" value="1"/>
</dbReference>
<keyword evidence="10" id="KW-0812">Transmembrane</keyword>
<dbReference type="eggNOG" id="COG2205">
    <property type="taxonomic scope" value="Bacteria"/>
</dbReference>
<feature type="transmembrane region" description="Helical" evidence="10">
    <location>
        <begin position="216"/>
        <end position="237"/>
    </location>
</feature>
<evidence type="ECO:0000256" key="7">
    <source>
        <dbReference type="ARBA" id="ARBA00022840"/>
    </source>
</evidence>
<keyword evidence="3" id="KW-0597">Phosphoprotein</keyword>
<dbReference type="STRING" id="429009.Adeg_1898"/>